<sequence>MDHRLDEISVILFSHVIDCSSFGTLVRIKCSLYEQRQIKNRVTRQRLGGKQVKTVSILTGEKLNVINGGCTVAQLVALLPCSKKVLASTPGQGTFCMEFACFPR</sequence>
<keyword evidence="2" id="KW-1185">Reference proteome</keyword>
<comment type="caution">
    <text evidence="1">The sequence shown here is derived from an EMBL/GenBank/DDBJ whole genome shotgun (WGS) entry which is preliminary data.</text>
</comment>
<feature type="non-terminal residue" evidence="1">
    <location>
        <position position="104"/>
    </location>
</feature>
<protein>
    <submittedName>
        <fullName evidence="1">Uncharacterized protein</fullName>
    </submittedName>
</protein>
<evidence type="ECO:0000313" key="1">
    <source>
        <dbReference type="EMBL" id="MEQ2220054.1"/>
    </source>
</evidence>
<dbReference type="EMBL" id="JAHRIQ010000057">
    <property type="protein sequence ID" value="MEQ2220054.1"/>
    <property type="molecule type" value="Genomic_DNA"/>
</dbReference>
<proteinExistence type="predicted"/>
<gene>
    <name evidence="1" type="ORF">ILYODFUR_001319</name>
</gene>
<evidence type="ECO:0000313" key="2">
    <source>
        <dbReference type="Proteomes" id="UP001482620"/>
    </source>
</evidence>
<name>A0ABV0SHJ7_9TELE</name>
<dbReference type="Proteomes" id="UP001482620">
    <property type="component" value="Unassembled WGS sequence"/>
</dbReference>
<accession>A0ABV0SHJ7</accession>
<reference evidence="1 2" key="1">
    <citation type="submission" date="2021-06" db="EMBL/GenBank/DDBJ databases">
        <authorList>
            <person name="Palmer J.M."/>
        </authorList>
    </citation>
    <scope>NUCLEOTIDE SEQUENCE [LARGE SCALE GENOMIC DNA]</scope>
    <source>
        <strain evidence="2">if_2019</strain>
        <tissue evidence="1">Muscle</tissue>
    </source>
</reference>
<organism evidence="1 2">
    <name type="scientific">Ilyodon furcidens</name>
    <name type="common">goldbreast splitfin</name>
    <dbReference type="NCBI Taxonomy" id="33524"/>
    <lineage>
        <taxon>Eukaryota</taxon>
        <taxon>Metazoa</taxon>
        <taxon>Chordata</taxon>
        <taxon>Craniata</taxon>
        <taxon>Vertebrata</taxon>
        <taxon>Euteleostomi</taxon>
        <taxon>Actinopterygii</taxon>
        <taxon>Neopterygii</taxon>
        <taxon>Teleostei</taxon>
        <taxon>Neoteleostei</taxon>
        <taxon>Acanthomorphata</taxon>
        <taxon>Ovalentaria</taxon>
        <taxon>Atherinomorphae</taxon>
        <taxon>Cyprinodontiformes</taxon>
        <taxon>Goodeidae</taxon>
        <taxon>Ilyodon</taxon>
    </lineage>
</organism>